<feature type="region of interest" description="Disordered" evidence="1">
    <location>
        <begin position="520"/>
        <end position="561"/>
    </location>
</feature>
<accession>A0A182MW84</accession>
<dbReference type="EMBL" id="AXCM01001667">
    <property type="status" value="NOT_ANNOTATED_CDS"/>
    <property type="molecule type" value="Genomic_DNA"/>
</dbReference>
<feature type="region of interest" description="Disordered" evidence="1">
    <location>
        <begin position="313"/>
        <end position="341"/>
    </location>
</feature>
<keyword evidence="3" id="KW-1185">Reference proteome</keyword>
<feature type="region of interest" description="Disordered" evidence="1">
    <location>
        <begin position="74"/>
        <end position="114"/>
    </location>
</feature>
<proteinExistence type="predicted"/>
<dbReference type="EnsemblMetazoa" id="ACUA027776-RA">
    <property type="protein sequence ID" value="ACUA027776-PA"/>
    <property type="gene ID" value="ACUA027776"/>
</dbReference>
<dbReference type="VEuPathDB" id="VectorBase:ACUA027776"/>
<sequence>MRSVHKSDSSTATDMEQGKATMSIKLNCQLDDLLRTESNPVALDRICEGEKQQTAEFYEQKEKIYKRNLTKLHRKARKGTPQTSTIRQPVLSVDNPPTVHDNPTSNDGGVQPSVRDDQTSALLIATEGVMEPVRSNEAHEPQHDPYQLPTELTQIPVEMPSAALPDDENFGSKDVDGARDFLELCTGEELPPMSIRQTMTRDMLMLQLPSIPVVPPLVDNFQELDFQALNTPMFKRPLETSTPFLTGSVQDVLIPLPALPELGAQEAVNGRSEDPTIEVPQNAMVEMIPATVETMPAAIQSVEMVRTANLEEPVRPVAVQSSSSTDLSDTPATRPRRNRREVSLRECLEPFEPVTPTPRPRRNFDIFSFPCYAIWNKTIQDVQTQLAERYKQLQFREATVMREAAPEQRIDSGFQQTPDQLYLHPTMNTTETSNLVTINQTSDKKQNVQSIQQDTLLSVDLVTSMQPNELVALGSIEGKLLDVSDRYHLKPFTEATFSTHEETATKQLAPVENVPVLQESSGHNVMQPTVEVDSQSPQKRKRGNRNKNTKSDQKENCPIPDVSSVLYDQAKELETVSEQIEAADELLPLDTMVVDILLMVQGAMNDEEQIEHSVSVQRLQQLLRITSCLDASKLFKNIILLKQADLLAIECDSERRITDNAFAVIPVRDRLRLSCARRSAPAGRGPRRRRCSRLPNAEPVCSASSKLSITPSCVWPASILIRSTLRCWRSSISRWARSFASCTRSFFSSSSRNRKLSACACTNASLNFLMSVKNSSIVYLAGSKQ</sequence>
<organism evidence="2 3">
    <name type="scientific">Anopheles culicifacies</name>
    <dbReference type="NCBI Taxonomy" id="139723"/>
    <lineage>
        <taxon>Eukaryota</taxon>
        <taxon>Metazoa</taxon>
        <taxon>Ecdysozoa</taxon>
        <taxon>Arthropoda</taxon>
        <taxon>Hexapoda</taxon>
        <taxon>Insecta</taxon>
        <taxon>Pterygota</taxon>
        <taxon>Neoptera</taxon>
        <taxon>Endopterygota</taxon>
        <taxon>Diptera</taxon>
        <taxon>Nematocera</taxon>
        <taxon>Culicoidea</taxon>
        <taxon>Culicidae</taxon>
        <taxon>Anophelinae</taxon>
        <taxon>Anopheles</taxon>
        <taxon>culicifacies species complex</taxon>
    </lineage>
</organism>
<dbReference type="Proteomes" id="UP000075883">
    <property type="component" value="Unassembled WGS sequence"/>
</dbReference>
<reference evidence="2" key="2">
    <citation type="submission" date="2020-05" db="UniProtKB">
        <authorList>
            <consortium name="EnsemblMetazoa"/>
        </authorList>
    </citation>
    <scope>IDENTIFICATION</scope>
    <source>
        <strain evidence="2">A-37</strain>
    </source>
</reference>
<feature type="compositionally biased region" description="Basic residues" evidence="1">
    <location>
        <begin position="538"/>
        <end position="548"/>
    </location>
</feature>
<feature type="compositionally biased region" description="Polar residues" evidence="1">
    <location>
        <begin position="319"/>
        <end position="331"/>
    </location>
</feature>
<evidence type="ECO:0000256" key="1">
    <source>
        <dbReference type="SAM" id="MobiDB-lite"/>
    </source>
</evidence>
<name>A0A182MW84_9DIPT</name>
<feature type="compositionally biased region" description="Polar residues" evidence="1">
    <location>
        <begin position="520"/>
        <end position="537"/>
    </location>
</feature>
<evidence type="ECO:0000313" key="2">
    <source>
        <dbReference type="EnsemblMetazoa" id="ACUA027776-PA"/>
    </source>
</evidence>
<dbReference type="AlphaFoldDB" id="A0A182MW84"/>
<reference evidence="3" key="1">
    <citation type="submission" date="2013-09" db="EMBL/GenBank/DDBJ databases">
        <title>The Genome Sequence of Anopheles culicifacies species A.</title>
        <authorList>
            <consortium name="The Broad Institute Genomics Platform"/>
            <person name="Neafsey D.E."/>
            <person name="Besansky N."/>
            <person name="Howell P."/>
            <person name="Walton C."/>
            <person name="Young S.K."/>
            <person name="Zeng Q."/>
            <person name="Gargeya S."/>
            <person name="Fitzgerald M."/>
            <person name="Haas B."/>
            <person name="Abouelleil A."/>
            <person name="Allen A.W."/>
            <person name="Alvarado L."/>
            <person name="Arachchi H.M."/>
            <person name="Berlin A.M."/>
            <person name="Chapman S.B."/>
            <person name="Gainer-Dewar J."/>
            <person name="Goldberg J."/>
            <person name="Griggs A."/>
            <person name="Gujja S."/>
            <person name="Hansen M."/>
            <person name="Howarth C."/>
            <person name="Imamovic A."/>
            <person name="Ireland A."/>
            <person name="Larimer J."/>
            <person name="McCowan C."/>
            <person name="Murphy C."/>
            <person name="Pearson M."/>
            <person name="Poon T.W."/>
            <person name="Priest M."/>
            <person name="Roberts A."/>
            <person name="Saif S."/>
            <person name="Shea T."/>
            <person name="Sisk P."/>
            <person name="Sykes S."/>
            <person name="Wortman J."/>
            <person name="Nusbaum C."/>
            <person name="Birren B."/>
        </authorList>
    </citation>
    <scope>NUCLEOTIDE SEQUENCE [LARGE SCALE GENOMIC DNA]</scope>
    <source>
        <strain evidence="3">A-37</strain>
    </source>
</reference>
<protein>
    <submittedName>
        <fullName evidence="2">Uncharacterized protein</fullName>
    </submittedName>
</protein>
<evidence type="ECO:0000313" key="3">
    <source>
        <dbReference type="Proteomes" id="UP000075883"/>
    </source>
</evidence>